<reference evidence="1" key="2">
    <citation type="submission" date="2023-05" db="EMBL/GenBank/DDBJ databases">
        <authorList>
            <person name="Fouks B."/>
        </authorList>
    </citation>
    <scope>NUCLEOTIDE SEQUENCE</scope>
    <source>
        <strain evidence="1">Stay&amp;Tobe</strain>
        <tissue evidence="1">Testes</tissue>
    </source>
</reference>
<protein>
    <submittedName>
        <fullName evidence="1">Uncharacterized protein</fullName>
    </submittedName>
</protein>
<name>A0AAD8EFZ5_DIPPU</name>
<dbReference type="EMBL" id="JASPKZ010005291">
    <property type="protein sequence ID" value="KAJ9588973.1"/>
    <property type="molecule type" value="Genomic_DNA"/>
</dbReference>
<evidence type="ECO:0000313" key="2">
    <source>
        <dbReference type="Proteomes" id="UP001233999"/>
    </source>
</evidence>
<dbReference type="AlphaFoldDB" id="A0AAD8EFZ5"/>
<dbReference type="Proteomes" id="UP001233999">
    <property type="component" value="Unassembled WGS sequence"/>
</dbReference>
<feature type="non-terminal residue" evidence="1">
    <location>
        <position position="159"/>
    </location>
</feature>
<comment type="caution">
    <text evidence="1">The sequence shown here is derived from an EMBL/GenBank/DDBJ whole genome shotgun (WGS) entry which is preliminary data.</text>
</comment>
<organism evidence="1 2">
    <name type="scientific">Diploptera punctata</name>
    <name type="common">Pacific beetle cockroach</name>
    <dbReference type="NCBI Taxonomy" id="6984"/>
    <lineage>
        <taxon>Eukaryota</taxon>
        <taxon>Metazoa</taxon>
        <taxon>Ecdysozoa</taxon>
        <taxon>Arthropoda</taxon>
        <taxon>Hexapoda</taxon>
        <taxon>Insecta</taxon>
        <taxon>Pterygota</taxon>
        <taxon>Neoptera</taxon>
        <taxon>Polyneoptera</taxon>
        <taxon>Dictyoptera</taxon>
        <taxon>Blattodea</taxon>
        <taxon>Blaberoidea</taxon>
        <taxon>Blaberidae</taxon>
        <taxon>Diplopterinae</taxon>
        <taxon>Diploptera</taxon>
    </lineage>
</organism>
<sequence>MSDLEDFDHVFGIRGEEDLIESTKEFNWKNRRIGTKITEVVLSLRILGNFLPILRKRRLSCMTTVLRQALATSNWPVKKPRLTNGHKVARHESRFGGATECCPDNARAHSAAVTRDFLRRNEIKVHLLREKLELCNKDGEHATVVHLEIHRDMQGRVNL</sequence>
<gene>
    <name evidence="1" type="ORF">L9F63_017733</name>
</gene>
<proteinExistence type="predicted"/>
<keyword evidence="2" id="KW-1185">Reference proteome</keyword>
<reference evidence="1" key="1">
    <citation type="journal article" date="2023" name="IScience">
        <title>Live-bearing cockroach genome reveals convergent evolutionary mechanisms linked to viviparity in insects and beyond.</title>
        <authorList>
            <person name="Fouks B."/>
            <person name="Harrison M.C."/>
            <person name="Mikhailova A.A."/>
            <person name="Marchal E."/>
            <person name="English S."/>
            <person name="Carruthers M."/>
            <person name="Jennings E.C."/>
            <person name="Chiamaka E.L."/>
            <person name="Frigard R.A."/>
            <person name="Pippel M."/>
            <person name="Attardo G.M."/>
            <person name="Benoit J.B."/>
            <person name="Bornberg-Bauer E."/>
            <person name="Tobe S.S."/>
        </authorList>
    </citation>
    <scope>NUCLEOTIDE SEQUENCE</scope>
    <source>
        <strain evidence="1">Stay&amp;Tobe</strain>
    </source>
</reference>
<accession>A0AAD8EFZ5</accession>
<evidence type="ECO:0000313" key="1">
    <source>
        <dbReference type="EMBL" id="KAJ9588973.1"/>
    </source>
</evidence>